<feature type="binding site" evidence="9">
    <location>
        <position position="111"/>
    </location>
    <ligand>
        <name>anthranilate</name>
        <dbReference type="ChEBI" id="CHEBI:16567"/>
        <label>1</label>
    </ligand>
</feature>
<evidence type="ECO:0000256" key="8">
    <source>
        <dbReference type="ARBA" id="ARBA00061188"/>
    </source>
</evidence>
<dbReference type="RefSeq" id="WP_106055549.1">
    <property type="nucleotide sequence ID" value="NZ_CALXOB010000035.1"/>
</dbReference>
<dbReference type="Pfam" id="PF00591">
    <property type="entry name" value="Glycos_transf_3"/>
    <property type="match status" value="1"/>
</dbReference>
<dbReference type="PANTHER" id="PTHR43285">
    <property type="entry name" value="ANTHRANILATE PHOSPHORIBOSYLTRANSFERASE"/>
    <property type="match status" value="1"/>
</dbReference>
<dbReference type="InterPro" id="IPR036320">
    <property type="entry name" value="Glycosyl_Trfase_fam3_N_dom_sf"/>
</dbReference>
<feature type="binding site" evidence="9">
    <location>
        <position position="92"/>
    </location>
    <ligand>
        <name>Mg(2+)</name>
        <dbReference type="ChEBI" id="CHEBI:18420"/>
        <label>1</label>
    </ligand>
</feature>
<dbReference type="InterPro" id="IPR005940">
    <property type="entry name" value="Anthranilate_Pribosyl_Tfrase"/>
</dbReference>
<dbReference type="Proteomes" id="UP000435649">
    <property type="component" value="Unassembled WGS sequence"/>
</dbReference>
<keyword evidence="4 9" id="KW-0808">Transferase</keyword>
<comment type="function">
    <text evidence="9">Catalyzes the transfer of the phosphoribosyl group of 5-phosphorylribose-1-pyrophosphate (PRPP) to anthranilate to yield N-(5'-phosphoribosyl)-anthranilate (PRA).</text>
</comment>
<dbReference type="NCBIfam" id="TIGR01245">
    <property type="entry name" value="trpD"/>
    <property type="match status" value="1"/>
</dbReference>
<feature type="binding site" evidence="9">
    <location>
        <begin position="90"/>
        <end position="93"/>
    </location>
    <ligand>
        <name>5-phospho-alpha-D-ribose 1-diphosphate</name>
        <dbReference type="ChEBI" id="CHEBI:58017"/>
    </ligand>
</feature>
<organism evidence="12 13">
    <name type="scientific">Victivallis lenta</name>
    <dbReference type="NCBI Taxonomy" id="2606640"/>
    <lineage>
        <taxon>Bacteria</taxon>
        <taxon>Pseudomonadati</taxon>
        <taxon>Lentisphaerota</taxon>
        <taxon>Lentisphaeria</taxon>
        <taxon>Victivallales</taxon>
        <taxon>Victivallaceae</taxon>
        <taxon>Victivallis</taxon>
    </lineage>
</organism>
<dbReference type="AlphaFoldDB" id="A0A844GAT7"/>
<dbReference type="GO" id="GO:0000162">
    <property type="term" value="P:L-tryptophan biosynthetic process"/>
    <property type="evidence" value="ECO:0007669"/>
    <property type="project" value="UniProtKB-UniRule"/>
</dbReference>
<reference evidence="12 13" key="1">
    <citation type="submission" date="2019-08" db="EMBL/GenBank/DDBJ databases">
        <title>In-depth cultivation of the pig gut microbiome towards novel bacterial diversity and tailored functional studies.</title>
        <authorList>
            <person name="Wylensek D."/>
            <person name="Hitch T.C.A."/>
            <person name="Clavel T."/>
        </authorList>
    </citation>
    <scope>NUCLEOTIDE SEQUENCE [LARGE SCALE GENOMIC DNA]</scope>
    <source>
        <strain evidence="12 13">BBE-744-WT-12</strain>
    </source>
</reference>
<keyword evidence="9" id="KW-0479">Metal-binding</keyword>
<keyword evidence="9" id="KW-0460">Magnesium</keyword>
<comment type="catalytic activity">
    <reaction evidence="7 9">
        <text>N-(5-phospho-beta-D-ribosyl)anthranilate + diphosphate = 5-phospho-alpha-D-ribose 1-diphosphate + anthranilate</text>
        <dbReference type="Rhea" id="RHEA:11768"/>
        <dbReference type="ChEBI" id="CHEBI:16567"/>
        <dbReference type="ChEBI" id="CHEBI:18277"/>
        <dbReference type="ChEBI" id="CHEBI:33019"/>
        <dbReference type="ChEBI" id="CHEBI:58017"/>
        <dbReference type="EC" id="2.4.2.18"/>
    </reaction>
</comment>
<evidence type="ECO:0000259" key="10">
    <source>
        <dbReference type="Pfam" id="PF00591"/>
    </source>
</evidence>
<dbReference type="Pfam" id="PF02885">
    <property type="entry name" value="Glycos_trans_3N"/>
    <property type="match status" value="1"/>
</dbReference>
<feature type="binding site" evidence="9">
    <location>
        <position position="80"/>
    </location>
    <ligand>
        <name>5-phospho-alpha-D-ribose 1-diphosphate</name>
        <dbReference type="ChEBI" id="CHEBI:58017"/>
    </ligand>
</feature>
<protein>
    <recommendedName>
        <fullName evidence="9">Anthranilate phosphoribosyltransferase</fullName>
        <ecNumber evidence="9">2.4.2.18</ecNumber>
    </recommendedName>
</protein>
<keyword evidence="6 9" id="KW-0057">Aromatic amino acid biosynthesis</keyword>
<evidence type="ECO:0000256" key="9">
    <source>
        <dbReference type="HAMAP-Rule" id="MF_00211"/>
    </source>
</evidence>
<feature type="binding site" evidence="9">
    <location>
        <position position="166"/>
    </location>
    <ligand>
        <name>anthranilate</name>
        <dbReference type="ChEBI" id="CHEBI:16567"/>
        <label>2</label>
    </ligand>
</feature>
<feature type="binding site" evidence="9">
    <location>
        <position position="88"/>
    </location>
    <ligand>
        <name>5-phospho-alpha-D-ribose 1-diphosphate</name>
        <dbReference type="ChEBI" id="CHEBI:58017"/>
    </ligand>
</feature>
<dbReference type="SUPFAM" id="SSF47648">
    <property type="entry name" value="Nucleoside phosphorylase/phosphoribosyltransferase N-terminal domain"/>
    <property type="match status" value="1"/>
</dbReference>
<dbReference type="InterPro" id="IPR035902">
    <property type="entry name" value="Nuc_phospho_transferase"/>
</dbReference>
<name>A0A844GAT7_9BACT</name>
<feature type="binding site" evidence="9">
    <location>
        <begin position="83"/>
        <end position="84"/>
    </location>
    <ligand>
        <name>5-phospho-alpha-D-ribose 1-diphosphate</name>
        <dbReference type="ChEBI" id="CHEBI:58017"/>
    </ligand>
</feature>
<feature type="binding site" evidence="9">
    <location>
        <position position="80"/>
    </location>
    <ligand>
        <name>anthranilate</name>
        <dbReference type="ChEBI" id="CHEBI:16567"/>
        <label>1</label>
    </ligand>
</feature>
<dbReference type="GO" id="GO:0005829">
    <property type="term" value="C:cytosol"/>
    <property type="evidence" value="ECO:0007669"/>
    <property type="project" value="TreeGrafter"/>
</dbReference>
<comment type="caution">
    <text evidence="9">Lacks conserved residue(s) required for the propagation of feature annotation.</text>
</comment>
<dbReference type="HAMAP" id="MF_00211">
    <property type="entry name" value="TrpD"/>
    <property type="match status" value="1"/>
</dbReference>
<feature type="binding site" evidence="9">
    <location>
        <position position="120"/>
    </location>
    <ligand>
        <name>5-phospho-alpha-D-ribose 1-diphosphate</name>
        <dbReference type="ChEBI" id="CHEBI:58017"/>
    </ligand>
</feature>
<evidence type="ECO:0000256" key="5">
    <source>
        <dbReference type="ARBA" id="ARBA00022822"/>
    </source>
</evidence>
<evidence type="ECO:0000259" key="11">
    <source>
        <dbReference type="Pfam" id="PF02885"/>
    </source>
</evidence>
<evidence type="ECO:0000256" key="2">
    <source>
        <dbReference type="ARBA" id="ARBA00022605"/>
    </source>
</evidence>
<comment type="cofactor">
    <cofactor evidence="9">
        <name>Mg(2+)</name>
        <dbReference type="ChEBI" id="CHEBI:18420"/>
    </cofactor>
    <text evidence="9">Binds 2 magnesium ions per monomer.</text>
</comment>
<feature type="binding site" evidence="9">
    <location>
        <position position="225"/>
    </location>
    <ligand>
        <name>Mg(2+)</name>
        <dbReference type="ChEBI" id="CHEBI:18420"/>
        <label>2</label>
    </ligand>
</feature>
<keyword evidence="5 9" id="KW-0822">Tryptophan biosynthesis</keyword>
<keyword evidence="3 9" id="KW-0328">Glycosyltransferase</keyword>
<dbReference type="GO" id="GO:0004048">
    <property type="term" value="F:anthranilate phosphoribosyltransferase activity"/>
    <property type="evidence" value="ECO:0007669"/>
    <property type="project" value="UniProtKB-UniRule"/>
</dbReference>
<comment type="subunit">
    <text evidence="9">Homodimer.</text>
</comment>
<dbReference type="UniPathway" id="UPA00035">
    <property type="reaction ID" value="UER00041"/>
</dbReference>
<evidence type="ECO:0000256" key="4">
    <source>
        <dbReference type="ARBA" id="ARBA00022679"/>
    </source>
</evidence>
<dbReference type="EC" id="2.4.2.18" evidence="9"/>
<comment type="similarity">
    <text evidence="9">Belongs to the anthranilate phosphoribosyltransferase family.</text>
</comment>
<accession>A0A844GAT7</accession>
<evidence type="ECO:0000256" key="7">
    <source>
        <dbReference type="ARBA" id="ARBA00052328"/>
    </source>
</evidence>
<dbReference type="Gene3D" id="3.40.1030.10">
    <property type="entry name" value="Nucleoside phosphorylase/phosphoribosyltransferase catalytic domain"/>
    <property type="match status" value="1"/>
</dbReference>
<feature type="binding site" evidence="9">
    <location>
        <position position="226"/>
    </location>
    <ligand>
        <name>Mg(2+)</name>
        <dbReference type="ChEBI" id="CHEBI:18420"/>
        <label>1</label>
    </ligand>
</feature>
<comment type="pathway">
    <text evidence="1 9">Amino-acid biosynthesis; L-tryptophan biosynthesis; L-tryptophan from chorismate: step 2/5.</text>
</comment>
<keyword evidence="2 9" id="KW-0028">Amino-acid biosynthesis</keyword>
<dbReference type="Gene3D" id="1.20.970.10">
    <property type="entry name" value="Transferase, Pyrimidine Nucleoside Phosphorylase, Chain C"/>
    <property type="match status" value="1"/>
</dbReference>
<sequence>MLTRYLNRLFERRDLSPLEMEEALRIVTGGEVAHSQIGAFLAALRMKGVSRSELVGAARMLRRAAAFIDCGRREVVDVVGTGGDGSNSFNISTASAFAAAGAGVTVAKHGNRAASSRCGSADVLAALGYNLEAPVPVIEHEIVENGIGFLYAAKLHPALANVAVIRRELKVRTIFNMLGPLCNPAGAKSIVLGVYAPELTELFAGALLELGVRRALVVHGMEGIDEISCCGPTRVSELKDGGIRTGELLPELLIGASYDPAEIAGGTPEENAAILRSVLNGSNRGGARASVLLNAGATIYVAGGAPTLQEGIRLAGESIDSGAALEKLEKLIEASHGTGA</sequence>
<feature type="domain" description="Glycosyl transferase family 3 N-terminal" evidence="11">
    <location>
        <begin position="4"/>
        <end position="65"/>
    </location>
</feature>
<feature type="domain" description="Glycosyl transferase family 3" evidence="10">
    <location>
        <begin position="74"/>
        <end position="325"/>
    </location>
</feature>
<keyword evidence="13" id="KW-1185">Reference proteome</keyword>
<dbReference type="FunFam" id="3.40.1030.10:FF:000002">
    <property type="entry name" value="Anthranilate phosphoribosyltransferase"/>
    <property type="match status" value="1"/>
</dbReference>
<proteinExistence type="inferred from homology"/>
<dbReference type="PANTHER" id="PTHR43285:SF2">
    <property type="entry name" value="ANTHRANILATE PHOSPHORIBOSYLTRANSFERASE"/>
    <property type="match status" value="1"/>
</dbReference>
<comment type="caution">
    <text evidence="12">The sequence shown here is derived from an EMBL/GenBank/DDBJ whole genome shotgun (WGS) entry which is preliminary data.</text>
</comment>
<evidence type="ECO:0000256" key="3">
    <source>
        <dbReference type="ARBA" id="ARBA00022676"/>
    </source>
</evidence>
<evidence type="ECO:0000313" key="13">
    <source>
        <dbReference type="Proteomes" id="UP000435649"/>
    </source>
</evidence>
<comment type="similarity">
    <text evidence="8">In the C-terminal section; belongs to the anthranilate phosphoribosyltransferase family.</text>
</comment>
<dbReference type="InterPro" id="IPR000312">
    <property type="entry name" value="Glycosyl_Trfase_fam3"/>
</dbReference>
<dbReference type="SUPFAM" id="SSF52418">
    <property type="entry name" value="Nucleoside phosphorylase/phosphoribosyltransferase catalytic domain"/>
    <property type="match status" value="1"/>
</dbReference>
<feature type="binding site" evidence="9">
    <location>
        <begin position="108"/>
        <end position="116"/>
    </location>
    <ligand>
        <name>5-phospho-alpha-D-ribose 1-diphosphate</name>
        <dbReference type="ChEBI" id="CHEBI:58017"/>
    </ligand>
</feature>
<dbReference type="InterPro" id="IPR017459">
    <property type="entry name" value="Glycosyl_Trfase_fam3_N_dom"/>
</dbReference>
<evidence type="ECO:0000313" key="12">
    <source>
        <dbReference type="EMBL" id="MST99488.1"/>
    </source>
</evidence>
<dbReference type="GO" id="GO:0000287">
    <property type="term" value="F:magnesium ion binding"/>
    <property type="evidence" value="ECO:0007669"/>
    <property type="project" value="UniProtKB-UniRule"/>
</dbReference>
<feature type="binding site" evidence="9">
    <location>
        <position position="226"/>
    </location>
    <ligand>
        <name>Mg(2+)</name>
        <dbReference type="ChEBI" id="CHEBI:18420"/>
        <label>2</label>
    </ligand>
</feature>
<evidence type="ECO:0000256" key="1">
    <source>
        <dbReference type="ARBA" id="ARBA00004907"/>
    </source>
</evidence>
<gene>
    <name evidence="9 12" type="primary">trpD</name>
    <name evidence="12" type="ORF">FYJ85_20890</name>
</gene>
<evidence type="ECO:0000256" key="6">
    <source>
        <dbReference type="ARBA" id="ARBA00023141"/>
    </source>
</evidence>
<dbReference type="EMBL" id="VUNS01000038">
    <property type="protein sequence ID" value="MST99488.1"/>
    <property type="molecule type" value="Genomic_DNA"/>
</dbReference>